<reference evidence="3" key="1">
    <citation type="journal article" date="2013" name="Science">
        <title>Gene transfer from bacteria and archaea facilitated evolution of an extremophilic eukaryote.</title>
        <authorList>
            <person name="Schonknecht G."/>
            <person name="Chen W.H."/>
            <person name="Ternes C.M."/>
            <person name="Barbier G.G."/>
            <person name="Shrestha R.P."/>
            <person name="Stanke M."/>
            <person name="Brautigam A."/>
            <person name="Baker B.J."/>
            <person name="Banfield J.F."/>
            <person name="Garavito R.M."/>
            <person name="Carr K."/>
            <person name="Wilkerson C."/>
            <person name="Rensing S.A."/>
            <person name="Gagneul D."/>
            <person name="Dickenson N.E."/>
            <person name="Oesterhelt C."/>
            <person name="Lercher M.J."/>
            <person name="Weber A.P."/>
        </authorList>
    </citation>
    <scope>NUCLEOTIDE SEQUENCE [LARGE SCALE GENOMIC DNA]</scope>
    <source>
        <strain evidence="3">074W</strain>
    </source>
</reference>
<dbReference type="RefSeq" id="XP_005707947.1">
    <property type="nucleotide sequence ID" value="XM_005707890.1"/>
</dbReference>
<dbReference type="OrthoDB" id="10305724at2759"/>
<dbReference type="KEGG" id="gsl:Gasu_13880"/>
<feature type="domain" description="F-box" evidence="1">
    <location>
        <begin position="25"/>
        <end position="73"/>
    </location>
</feature>
<dbReference type="InterPro" id="IPR036047">
    <property type="entry name" value="F-box-like_dom_sf"/>
</dbReference>
<evidence type="ECO:0000313" key="2">
    <source>
        <dbReference type="EMBL" id="EME31427.1"/>
    </source>
</evidence>
<keyword evidence="3" id="KW-1185">Reference proteome</keyword>
<dbReference type="AlphaFoldDB" id="M2XMM0"/>
<evidence type="ECO:0000259" key="1">
    <source>
        <dbReference type="PROSITE" id="PS50181"/>
    </source>
</evidence>
<dbReference type="Gene3D" id="1.20.1280.50">
    <property type="match status" value="1"/>
</dbReference>
<dbReference type="Pfam" id="PF12937">
    <property type="entry name" value="F-box-like"/>
    <property type="match status" value="1"/>
</dbReference>
<organism evidence="2 3">
    <name type="scientific">Galdieria sulphuraria</name>
    <name type="common">Red alga</name>
    <dbReference type="NCBI Taxonomy" id="130081"/>
    <lineage>
        <taxon>Eukaryota</taxon>
        <taxon>Rhodophyta</taxon>
        <taxon>Bangiophyceae</taxon>
        <taxon>Galdieriales</taxon>
        <taxon>Galdieriaceae</taxon>
        <taxon>Galdieria</taxon>
    </lineage>
</organism>
<dbReference type="Gramene" id="EME31427">
    <property type="protein sequence ID" value="EME31427"/>
    <property type="gene ID" value="Gasu_13880"/>
</dbReference>
<accession>M2XMM0</accession>
<evidence type="ECO:0000313" key="3">
    <source>
        <dbReference type="Proteomes" id="UP000030680"/>
    </source>
</evidence>
<sequence length="140" mass="16775">MRWFKDDTKPSWLSLPQEEVHYTCYPSLLSLPLDTLLRICSYLPGYELAKLQIAVSSKAFVQATSDAHLWRNAFYRDFGRKMPPEIYIHEGRIDWKYAYATRFVKNRTNQKVLRENFIREGNIWRFPRTLEEKQRLASKI</sequence>
<dbReference type="EMBL" id="KB454492">
    <property type="protein sequence ID" value="EME31427.1"/>
    <property type="molecule type" value="Genomic_DNA"/>
</dbReference>
<protein>
    <recommendedName>
        <fullName evidence="1">F-box domain-containing protein</fullName>
    </recommendedName>
</protein>
<dbReference type="Proteomes" id="UP000030680">
    <property type="component" value="Unassembled WGS sequence"/>
</dbReference>
<gene>
    <name evidence="2" type="ORF">Gasu_13880</name>
</gene>
<dbReference type="InterPro" id="IPR001810">
    <property type="entry name" value="F-box_dom"/>
</dbReference>
<proteinExistence type="predicted"/>
<dbReference type="GeneID" id="17090072"/>
<name>M2XMM0_GALSU</name>
<dbReference type="PROSITE" id="PS50181">
    <property type="entry name" value="FBOX"/>
    <property type="match status" value="1"/>
</dbReference>
<dbReference type="SUPFAM" id="SSF81383">
    <property type="entry name" value="F-box domain"/>
    <property type="match status" value="1"/>
</dbReference>